<protein>
    <submittedName>
        <fullName evidence="1">Uncharacterized protein</fullName>
    </submittedName>
</protein>
<reference evidence="1" key="2">
    <citation type="submission" date="2020-11" db="EMBL/GenBank/DDBJ databases">
        <authorList>
            <person name="McCartney M.A."/>
            <person name="Auch B."/>
            <person name="Kono T."/>
            <person name="Mallez S."/>
            <person name="Becker A."/>
            <person name="Gohl D.M."/>
            <person name="Silverstein K.A.T."/>
            <person name="Koren S."/>
            <person name="Bechman K.B."/>
            <person name="Herman A."/>
            <person name="Abrahante J.E."/>
            <person name="Garbe J."/>
        </authorList>
    </citation>
    <scope>NUCLEOTIDE SEQUENCE</scope>
    <source>
        <strain evidence="1">Duluth1</strain>
        <tissue evidence="1">Whole animal</tissue>
    </source>
</reference>
<comment type="caution">
    <text evidence="1">The sequence shown here is derived from an EMBL/GenBank/DDBJ whole genome shotgun (WGS) entry which is preliminary data.</text>
</comment>
<name>A0A9D4EN37_DREPO</name>
<gene>
    <name evidence="1" type="ORF">DPMN_160937</name>
</gene>
<proteinExistence type="predicted"/>
<evidence type="ECO:0000313" key="2">
    <source>
        <dbReference type="Proteomes" id="UP000828390"/>
    </source>
</evidence>
<dbReference type="EMBL" id="JAIWYP010000008">
    <property type="protein sequence ID" value="KAH3783010.1"/>
    <property type="molecule type" value="Genomic_DNA"/>
</dbReference>
<keyword evidence="2" id="KW-1185">Reference proteome</keyword>
<organism evidence="1 2">
    <name type="scientific">Dreissena polymorpha</name>
    <name type="common">Zebra mussel</name>
    <name type="synonym">Mytilus polymorpha</name>
    <dbReference type="NCBI Taxonomy" id="45954"/>
    <lineage>
        <taxon>Eukaryota</taxon>
        <taxon>Metazoa</taxon>
        <taxon>Spiralia</taxon>
        <taxon>Lophotrochozoa</taxon>
        <taxon>Mollusca</taxon>
        <taxon>Bivalvia</taxon>
        <taxon>Autobranchia</taxon>
        <taxon>Heteroconchia</taxon>
        <taxon>Euheterodonta</taxon>
        <taxon>Imparidentia</taxon>
        <taxon>Neoheterodontei</taxon>
        <taxon>Myida</taxon>
        <taxon>Dreissenoidea</taxon>
        <taxon>Dreissenidae</taxon>
        <taxon>Dreissena</taxon>
    </lineage>
</organism>
<sequence>MFQSYSGTLCDSSSAFGAKFLNFAIFPPFVKTVAVWAYGPRPLLHPCLSSHASISNAD</sequence>
<accession>A0A9D4EN37</accession>
<dbReference type="AlphaFoldDB" id="A0A9D4EN37"/>
<evidence type="ECO:0000313" key="1">
    <source>
        <dbReference type="EMBL" id="KAH3783010.1"/>
    </source>
</evidence>
<dbReference type="Proteomes" id="UP000828390">
    <property type="component" value="Unassembled WGS sequence"/>
</dbReference>
<reference evidence="1" key="1">
    <citation type="journal article" date="2019" name="bioRxiv">
        <title>The Genome of the Zebra Mussel, Dreissena polymorpha: A Resource for Invasive Species Research.</title>
        <authorList>
            <person name="McCartney M.A."/>
            <person name="Auch B."/>
            <person name="Kono T."/>
            <person name="Mallez S."/>
            <person name="Zhang Y."/>
            <person name="Obille A."/>
            <person name="Becker A."/>
            <person name="Abrahante J.E."/>
            <person name="Garbe J."/>
            <person name="Badalamenti J.P."/>
            <person name="Herman A."/>
            <person name="Mangelson H."/>
            <person name="Liachko I."/>
            <person name="Sullivan S."/>
            <person name="Sone E.D."/>
            <person name="Koren S."/>
            <person name="Silverstein K.A.T."/>
            <person name="Beckman K.B."/>
            <person name="Gohl D.M."/>
        </authorList>
    </citation>
    <scope>NUCLEOTIDE SEQUENCE</scope>
    <source>
        <strain evidence="1">Duluth1</strain>
        <tissue evidence="1">Whole animal</tissue>
    </source>
</reference>